<comment type="function">
    <text evidence="8">Probable transcription factor.</text>
</comment>
<feature type="DNA-binding region" description="Homeobox" evidence="9">
    <location>
        <begin position="47"/>
        <end position="106"/>
    </location>
</feature>
<keyword evidence="16" id="KW-1185">Reference proteome</keyword>
<dbReference type="SMART" id="SM00389">
    <property type="entry name" value="HOX"/>
    <property type="match status" value="1"/>
</dbReference>
<evidence type="ECO:0000256" key="6">
    <source>
        <dbReference type="ARBA" id="ARBA00023242"/>
    </source>
</evidence>
<evidence type="ECO:0000256" key="11">
    <source>
        <dbReference type="RuleBase" id="RU369038"/>
    </source>
</evidence>
<dbReference type="PROSITE" id="PS50071">
    <property type="entry name" value="HOMEOBOX_2"/>
    <property type="match status" value="1"/>
</dbReference>
<reference evidence="15" key="1">
    <citation type="submission" date="2022-07" db="EMBL/GenBank/DDBJ databases">
        <authorList>
            <person name="Macas J."/>
            <person name="Novak P."/>
            <person name="Neumann P."/>
        </authorList>
    </citation>
    <scope>NUCLEOTIDE SEQUENCE</scope>
</reference>
<dbReference type="GO" id="GO:0045893">
    <property type="term" value="P:positive regulation of DNA-templated transcription"/>
    <property type="evidence" value="ECO:0007669"/>
    <property type="project" value="TreeGrafter"/>
</dbReference>
<evidence type="ECO:0000256" key="12">
    <source>
        <dbReference type="SAM" id="Coils"/>
    </source>
</evidence>
<evidence type="ECO:0000313" key="15">
    <source>
        <dbReference type="EMBL" id="CAH9118470.1"/>
    </source>
</evidence>
<organism evidence="15 16">
    <name type="scientific">Cuscuta europaea</name>
    <name type="common">European dodder</name>
    <dbReference type="NCBI Taxonomy" id="41803"/>
    <lineage>
        <taxon>Eukaryota</taxon>
        <taxon>Viridiplantae</taxon>
        <taxon>Streptophyta</taxon>
        <taxon>Embryophyta</taxon>
        <taxon>Tracheophyta</taxon>
        <taxon>Spermatophyta</taxon>
        <taxon>Magnoliopsida</taxon>
        <taxon>eudicotyledons</taxon>
        <taxon>Gunneridae</taxon>
        <taxon>Pentapetalae</taxon>
        <taxon>asterids</taxon>
        <taxon>lamiids</taxon>
        <taxon>Solanales</taxon>
        <taxon>Convolvulaceae</taxon>
        <taxon>Cuscuteae</taxon>
        <taxon>Cuscuta</taxon>
        <taxon>Cuscuta subgen. Cuscuta</taxon>
    </lineage>
</organism>
<dbReference type="InterPro" id="IPR003106">
    <property type="entry name" value="Leu_zip_homeo"/>
</dbReference>
<evidence type="ECO:0000256" key="5">
    <source>
        <dbReference type="ARBA" id="ARBA00023163"/>
    </source>
</evidence>
<keyword evidence="3 9" id="KW-0238">DNA-binding</keyword>
<evidence type="ECO:0000256" key="8">
    <source>
        <dbReference type="ARBA" id="ARBA00037260"/>
    </source>
</evidence>
<keyword evidence="6 9" id="KW-0539">Nucleus</keyword>
<comment type="function">
    <text evidence="11">Transcription factor.</text>
</comment>
<dbReference type="GO" id="GO:0005634">
    <property type="term" value="C:nucleus"/>
    <property type="evidence" value="ECO:0007669"/>
    <property type="project" value="UniProtKB-SubCell"/>
</dbReference>
<dbReference type="PANTHER" id="PTHR24326">
    <property type="entry name" value="HOMEOBOX-LEUCINE ZIPPER PROTEIN"/>
    <property type="match status" value="1"/>
</dbReference>
<dbReference type="InterPro" id="IPR001356">
    <property type="entry name" value="HD"/>
</dbReference>
<evidence type="ECO:0000256" key="4">
    <source>
        <dbReference type="ARBA" id="ARBA00023155"/>
    </source>
</evidence>
<feature type="region of interest" description="Disordered" evidence="13">
    <location>
        <begin position="172"/>
        <end position="197"/>
    </location>
</feature>
<evidence type="ECO:0000256" key="1">
    <source>
        <dbReference type="ARBA" id="ARBA00004123"/>
    </source>
</evidence>
<evidence type="ECO:0000313" key="16">
    <source>
        <dbReference type="Proteomes" id="UP001152484"/>
    </source>
</evidence>
<gene>
    <name evidence="15" type="ORF">CEURO_LOCUS21930</name>
</gene>
<feature type="coiled-coil region" evidence="12">
    <location>
        <begin position="104"/>
        <end position="152"/>
    </location>
</feature>
<dbReference type="SUPFAM" id="SSF46689">
    <property type="entry name" value="Homeodomain-like"/>
    <property type="match status" value="1"/>
</dbReference>
<dbReference type="Pfam" id="PF02183">
    <property type="entry name" value="HALZ"/>
    <property type="match status" value="1"/>
</dbReference>
<dbReference type="GO" id="GO:0043565">
    <property type="term" value="F:sequence-specific DNA binding"/>
    <property type="evidence" value="ECO:0007669"/>
    <property type="project" value="InterPro"/>
</dbReference>
<dbReference type="InterPro" id="IPR000047">
    <property type="entry name" value="HTH_motif"/>
</dbReference>
<evidence type="ECO:0000256" key="9">
    <source>
        <dbReference type="PROSITE-ProRule" id="PRU00108"/>
    </source>
</evidence>
<dbReference type="GO" id="GO:0000981">
    <property type="term" value="F:DNA-binding transcription factor activity, RNA polymerase II-specific"/>
    <property type="evidence" value="ECO:0007669"/>
    <property type="project" value="UniProtKB-UniRule"/>
</dbReference>
<keyword evidence="12" id="KW-0175">Coiled coil</keyword>
<evidence type="ECO:0000256" key="13">
    <source>
        <dbReference type="SAM" id="MobiDB-lite"/>
    </source>
</evidence>
<dbReference type="CDD" id="cd00086">
    <property type="entry name" value="homeodomain"/>
    <property type="match status" value="1"/>
</dbReference>
<dbReference type="InterPro" id="IPR017970">
    <property type="entry name" value="Homeobox_CS"/>
</dbReference>
<evidence type="ECO:0000256" key="3">
    <source>
        <dbReference type="ARBA" id="ARBA00023125"/>
    </source>
</evidence>
<comment type="caution">
    <text evidence="15">The sequence shown here is derived from an EMBL/GenBank/DDBJ whole genome shotgun (WGS) entry which is preliminary data.</text>
</comment>
<dbReference type="OrthoDB" id="6159439at2759"/>
<feature type="compositionally biased region" description="Low complexity" evidence="13">
    <location>
        <begin position="180"/>
        <end position="197"/>
    </location>
</feature>
<dbReference type="FunFam" id="1.10.10.60:FF:000242">
    <property type="entry name" value="Homeobox-leucine zipper protein HOX13"/>
    <property type="match status" value="1"/>
</dbReference>
<evidence type="ECO:0000259" key="14">
    <source>
        <dbReference type="PROSITE" id="PS50071"/>
    </source>
</evidence>
<dbReference type="Pfam" id="PF00046">
    <property type="entry name" value="Homeodomain"/>
    <property type="match status" value="1"/>
</dbReference>
<dbReference type="PROSITE" id="PS00027">
    <property type="entry name" value="HOMEOBOX_1"/>
    <property type="match status" value="1"/>
</dbReference>
<accession>A0A9P1A1N5</accession>
<feature type="domain" description="Homeobox" evidence="14">
    <location>
        <begin position="45"/>
        <end position="105"/>
    </location>
</feature>
<protein>
    <recommendedName>
        <fullName evidence="11">Homeobox-leucine zipper protein</fullName>
    </recommendedName>
    <alternativeName>
        <fullName evidence="11">HD-ZIP protein</fullName>
    </alternativeName>
    <alternativeName>
        <fullName evidence="11">Homeodomain transcription factor</fullName>
    </alternativeName>
</protein>
<dbReference type="EMBL" id="CAMAPE010000077">
    <property type="protein sequence ID" value="CAH9118470.1"/>
    <property type="molecule type" value="Genomic_DNA"/>
</dbReference>
<comment type="similarity">
    <text evidence="7 11">Belongs to the HD-ZIP homeobox family. Class I subfamily.</text>
</comment>
<evidence type="ECO:0000256" key="7">
    <source>
        <dbReference type="ARBA" id="ARBA00025748"/>
    </source>
</evidence>
<dbReference type="Gene3D" id="1.10.10.60">
    <property type="entry name" value="Homeodomain-like"/>
    <property type="match status" value="1"/>
</dbReference>
<evidence type="ECO:0000256" key="10">
    <source>
        <dbReference type="RuleBase" id="RU000682"/>
    </source>
</evidence>
<dbReference type="PRINTS" id="PR00031">
    <property type="entry name" value="HTHREPRESSR"/>
</dbReference>
<keyword evidence="4 9" id="KW-0371">Homeobox</keyword>
<name>A0A9P1A1N5_CUSEU</name>
<sequence>MKRFSFCDSSVSLLYPPQEKEMVYSSDFQAMLDGLEEDDCLEESGGMNGKKRRLSVEQVHALEKVFEVDNKLEPDRKVKIARDLGLQPRQVAIWFQNRRARYKTKQLERDFNLLKANYETLQIDYKKVEQQNEDLIAELKGLREKLLVVEENNHSAGEDSCLLVSHHHHHHDHDYLAPRNSGDGSSDSDSSGGLNNNNEVLLDNSYSSFNLQQPLMTKSSSIYLQPQFVRMEADQIGSLFTEESCNIFSLDQPPNLYWYCGDYRNQ</sequence>
<dbReference type="InterPro" id="IPR009057">
    <property type="entry name" value="Homeodomain-like_sf"/>
</dbReference>
<dbReference type="AlphaFoldDB" id="A0A9P1A1N5"/>
<proteinExistence type="inferred from homology"/>
<evidence type="ECO:0000256" key="2">
    <source>
        <dbReference type="ARBA" id="ARBA00023015"/>
    </source>
</evidence>
<dbReference type="Proteomes" id="UP001152484">
    <property type="component" value="Unassembled WGS sequence"/>
</dbReference>
<keyword evidence="2 11" id="KW-0805">Transcription regulation</keyword>
<dbReference type="InterPro" id="IPR045224">
    <property type="entry name" value="HDZip_class_I_plant"/>
</dbReference>
<keyword evidence="5 11" id="KW-0804">Transcription</keyword>
<comment type="subcellular location">
    <subcellularLocation>
        <location evidence="1 9 10">Nucleus</location>
    </subcellularLocation>
</comment>
<dbReference type="PANTHER" id="PTHR24326:SF616">
    <property type="entry name" value="HOMEOBOX-LEUCINE ZIPPER PROTEIN"/>
    <property type="match status" value="1"/>
</dbReference>